<accession>A0A2P6RF82</accession>
<evidence type="ECO:0000313" key="1">
    <source>
        <dbReference type="EMBL" id="PRQ45087.1"/>
    </source>
</evidence>
<keyword evidence="2" id="KW-1185">Reference proteome</keyword>
<dbReference type="Gramene" id="PRQ45087">
    <property type="protein sequence ID" value="PRQ45087"/>
    <property type="gene ID" value="RchiOBHm_Chr3g0486351"/>
</dbReference>
<dbReference type="Proteomes" id="UP000238479">
    <property type="component" value="Chromosome 3"/>
</dbReference>
<reference evidence="1 2" key="1">
    <citation type="journal article" date="2018" name="Nat. Genet.">
        <title>The Rosa genome provides new insights in the design of modern roses.</title>
        <authorList>
            <person name="Bendahmane M."/>
        </authorList>
    </citation>
    <scope>NUCLEOTIDE SEQUENCE [LARGE SCALE GENOMIC DNA]</scope>
    <source>
        <strain evidence="2">cv. Old Blush</strain>
    </source>
</reference>
<comment type="caution">
    <text evidence="1">The sequence shown here is derived from an EMBL/GenBank/DDBJ whole genome shotgun (WGS) entry which is preliminary data.</text>
</comment>
<organism evidence="1 2">
    <name type="scientific">Rosa chinensis</name>
    <name type="common">China rose</name>
    <dbReference type="NCBI Taxonomy" id="74649"/>
    <lineage>
        <taxon>Eukaryota</taxon>
        <taxon>Viridiplantae</taxon>
        <taxon>Streptophyta</taxon>
        <taxon>Embryophyta</taxon>
        <taxon>Tracheophyta</taxon>
        <taxon>Spermatophyta</taxon>
        <taxon>Magnoliopsida</taxon>
        <taxon>eudicotyledons</taxon>
        <taxon>Gunneridae</taxon>
        <taxon>Pentapetalae</taxon>
        <taxon>rosids</taxon>
        <taxon>fabids</taxon>
        <taxon>Rosales</taxon>
        <taxon>Rosaceae</taxon>
        <taxon>Rosoideae</taxon>
        <taxon>Rosoideae incertae sedis</taxon>
        <taxon>Rosa</taxon>
    </lineage>
</organism>
<dbReference type="AlphaFoldDB" id="A0A2P6RF82"/>
<protein>
    <submittedName>
        <fullName evidence="1">Uncharacterized protein</fullName>
    </submittedName>
</protein>
<dbReference type="EMBL" id="PDCK01000041">
    <property type="protein sequence ID" value="PRQ45087.1"/>
    <property type="molecule type" value="Genomic_DNA"/>
</dbReference>
<sequence>MWQLDERLVCSASTNQFDFRLGCFATAKSHFTIASVFNGQINSFVFLVGAKTT</sequence>
<evidence type="ECO:0000313" key="2">
    <source>
        <dbReference type="Proteomes" id="UP000238479"/>
    </source>
</evidence>
<name>A0A2P6RF82_ROSCH</name>
<gene>
    <name evidence="1" type="ORF">RchiOBHm_Chr3g0486351</name>
</gene>
<proteinExistence type="predicted"/>